<reference evidence="1" key="1">
    <citation type="journal article" date="2023" name="Mol. Phylogenet. Evol.">
        <title>Genome-scale phylogeny and comparative genomics of the fungal order Sordariales.</title>
        <authorList>
            <person name="Hensen N."/>
            <person name="Bonometti L."/>
            <person name="Westerberg I."/>
            <person name="Brannstrom I.O."/>
            <person name="Guillou S."/>
            <person name="Cros-Aarteil S."/>
            <person name="Calhoun S."/>
            <person name="Haridas S."/>
            <person name="Kuo A."/>
            <person name="Mondo S."/>
            <person name="Pangilinan J."/>
            <person name="Riley R."/>
            <person name="LaButti K."/>
            <person name="Andreopoulos B."/>
            <person name="Lipzen A."/>
            <person name="Chen C."/>
            <person name="Yan M."/>
            <person name="Daum C."/>
            <person name="Ng V."/>
            <person name="Clum A."/>
            <person name="Steindorff A."/>
            <person name="Ohm R.A."/>
            <person name="Martin F."/>
            <person name="Silar P."/>
            <person name="Natvig D.O."/>
            <person name="Lalanne C."/>
            <person name="Gautier V."/>
            <person name="Ament-Velasquez S.L."/>
            <person name="Kruys A."/>
            <person name="Hutchinson M.I."/>
            <person name="Powell A.J."/>
            <person name="Barry K."/>
            <person name="Miller A.N."/>
            <person name="Grigoriev I.V."/>
            <person name="Debuchy R."/>
            <person name="Gladieux P."/>
            <person name="Hiltunen Thoren M."/>
            <person name="Johannesson H."/>
        </authorList>
    </citation>
    <scope>NUCLEOTIDE SEQUENCE</scope>
    <source>
        <strain evidence="1">PSN243</strain>
    </source>
</reference>
<dbReference type="EMBL" id="MU865923">
    <property type="protein sequence ID" value="KAK4452534.1"/>
    <property type="molecule type" value="Genomic_DNA"/>
</dbReference>
<gene>
    <name evidence="1" type="ORF">QBC34DRAFT_397783</name>
</gene>
<comment type="caution">
    <text evidence="1">The sequence shown here is derived from an EMBL/GenBank/DDBJ whole genome shotgun (WGS) entry which is preliminary data.</text>
</comment>
<dbReference type="PANTHER" id="PTHR38166:SF1">
    <property type="entry name" value="C2H2-TYPE DOMAIN-CONTAINING PROTEIN"/>
    <property type="match status" value="1"/>
</dbReference>
<evidence type="ECO:0000313" key="1">
    <source>
        <dbReference type="EMBL" id="KAK4452534.1"/>
    </source>
</evidence>
<reference evidence="1" key="2">
    <citation type="submission" date="2023-05" db="EMBL/GenBank/DDBJ databases">
        <authorList>
            <consortium name="Lawrence Berkeley National Laboratory"/>
            <person name="Steindorff A."/>
            <person name="Hensen N."/>
            <person name="Bonometti L."/>
            <person name="Westerberg I."/>
            <person name="Brannstrom I.O."/>
            <person name="Guillou S."/>
            <person name="Cros-Aarteil S."/>
            <person name="Calhoun S."/>
            <person name="Haridas S."/>
            <person name="Kuo A."/>
            <person name="Mondo S."/>
            <person name="Pangilinan J."/>
            <person name="Riley R."/>
            <person name="Labutti K."/>
            <person name="Andreopoulos B."/>
            <person name="Lipzen A."/>
            <person name="Chen C."/>
            <person name="Yanf M."/>
            <person name="Daum C."/>
            <person name="Ng V."/>
            <person name="Clum A."/>
            <person name="Ohm R."/>
            <person name="Martin F."/>
            <person name="Silar P."/>
            <person name="Natvig D."/>
            <person name="Lalanne C."/>
            <person name="Gautier V."/>
            <person name="Ament-Velasquez S.L."/>
            <person name="Kruys A."/>
            <person name="Hutchinson M.I."/>
            <person name="Powell A.J."/>
            <person name="Barry K."/>
            <person name="Miller A.N."/>
            <person name="Grigoriev I.V."/>
            <person name="Debuchy R."/>
            <person name="Gladieux P."/>
            <person name="Thoren M.H."/>
            <person name="Johannesson H."/>
        </authorList>
    </citation>
    <scope>NUCLEOTIDE SEQUENCE</scope>
    <source>
        <strain evidence="1">PSN243</strain>
    </source>
</reference>
<proteinExistence type="predicted"/>
<dbReference type="PANTHER" id="PTHR38166">
    <property type="entry name" value="C2H2-TYPE DOMAIN-CONTAINING PROTEIN-RELATED"/>
    <property type="match status" value="1"/>
</dbReference>
<organism evidence="1 2">
    <name type="scientific">Podospora aff. communis PSN243</name>
    <dbReference type="NCBI Taxonomy" id="3040156"/>
    <lineage>
        <taxon>Eukaryota</taxon>
        <taxon>Fungi</taxon>
        <taxon>Dikarya</taxon>
        <taxon>Ascomycota</taxon>
        <taxon>Pezizomycotina</taxon>
        <taxon>Sordariomycetes</taxon>
        <taxon>Sordariomycetidae</taxon>
        <taxon>Sordariales</taxon>
        <taxon>Podosporaceae</taxon>
        <taxon>Podospora</taxon>
    </lineage>
</organism>
<dbReference type="AlphaFoldDB" id="A0AAV9GX97"/>
<evidence type="ECO:0008006" key="3">
    <source>
        <dbReference type="Google" id="ProtNLM"/>
    </source>
</evidence>
<dbReference type="Proteomes" id="UP001321760">
    <property type="component" value="Unassembled WGS sequence"/>
</dbReference>
<name>A0AAV9GX97_9PEZI</name>
<evidence type="ECO:0000313" key="2">
    <source>
        <dbReference type="Proteomes" id="UP001321760"/>
    </source>
</evidence>
<keyword evidence="2" id="KW-1185">Reference proteome</keyword>
<sequence length="336" mass="38255">MPPRHEDESTERKLACPFYRFNYHQYHECGKFVLKNYCALQQHLERKHRAEYEFYCSHCYRFFKTEESKNRHVITASTQHPNCASTYRGHDEITWPEWSRTFEKRGSNQKTRPRKGKNAALPSVEVAKWFWLWDQLFRGHDRPPEDVVHLLDNPVEEAIVQVANQRCIQSVIERYFAVNALGRCTAAELAEQIHQELTIVSRPNPSSRRYRITLSSNTMDNTSAAMLIEKTNSAGHGLFGLAADPVALTTAISEPLWEQASHRVDIDGWQPTWLSHGSITPAPLLSSQVGEFREMGGFAHDQTNRESVGAGEGWCDLAEETLPESFGVGFDGTGSS</sequence>
<protein>
    <recommendedName>
        <fullName evidence="3">C2H2-type domain-containing protein</fullName>
    </recommendedName>
</protein>
<accession>A0AAV9GX97</accession>